<feature type="domain" description="DUF1612" evidence="1">
    <location>
        <begin position="183"/>
        <end position="308"/>
    </location>
</feature>
<proteinExistence type="predicted"/>
<protein>
    <submittedName>
        <fullName evidence="3">DUF1612 and helix-turn-helix domain-containing protein</fullName>
    </submittedName>
</protein>
<dbReference type="AlphaFoldDB" id="A0A936YV57"/>
<dbReference type="RefSeq" id="WP_201660796.1">
    <property type="nucleotide sequence ID" value="NZ_JAEQNC010000009.1"/>
</dbReference>
<organism evidence="3 4">
    <name type="scientific">Rhizobium setariae</name>
    <dbReference type="NCBI Taxonomy" id="2801340"/>
    <lineage>
        <taxon>Bacteria</taxon>
        <taxon>Pseudomonadati</taxon>
        <taxon>Pseudomonadota</taxon>
        <taxon>Alphaproteobacteria</taxon>
        <taxon>Hyphomicrobiales</taxon>
        <taxon>Rhizobiaceae</taxon>
        <taxon>Rhizobium/Agrobacterium group</taxon>
        <taxon>Rhizobium</taxon>
    </lineage>
</organism>
<gene>
    <name evidence="3" type="ORF">JJB09_17225</name>
</gene>
<accession>A0A936YV57</accession>
<dbReference type="InterPro" id="IPR048017">
    <property type="entry name" value="Y4cF-like"/>
</dbReference>
<name>A0A936YV57_9HYPH</name>
<evidence type="ECO:0000259" key="1">
    <source>
        <dbReference type="Pfam" id="PF07756"/>
    </source>
</evidence>
<evidence type="ECO:0000313" key="4">
    <source>
        <dbReference type="Proteomes" id="UP000633219"/>
    </source>
</evidence>
<dbReference type="Pfam" id="PF11972">
    <property type="entry name" value="HTH_13"/>
    <property type="match status" value="1"/>
</dbReference>
<dbReference type="EMBL" id="JAEQNC010000009">
    <property type="protein sequence ID" value="MBL0373767.1"/>
    <property type="molecule type" value="Genomic_DNA"/>
</dbReference>
<dbReference type="Proteomes" id="UP000633219">
    <property type="component" value="Unassembled WGS sequence"/>
</dbReference>
<sequence length="370" mass="40997">MPYSIGKLPLHDLLLPVTRASEAIARLDECLAHSPIRDGWIERAHFADAAGCLWLDGELVNLEDLVLHDVHMDVRAPTHELVIAHAVLRTRRQIAAREPAWALSSSGLAELRGRRSEEMSAPEQKDVSGLKRAAVQSPEGNDIVDALDAELAAIDAVIARSQAVLDGAARPSSHPKATSSEDLIYDQDWDEDERLAAWRRVVAETERLPAVLRAVLALDAWNEIEVVQHDSWIGRLFAAAILRESGLARAHLPAINVGLRAVRFERRRSRDRKTRLLALLEGIERTGLAGLGEHERLDNARRSLERKVVGRRSNSKLPQLIDFVLSRPMVSAGMIAKQLKVTQQGAVVLAEELGLREMTGRGRFRAWGVI</sequence>
<reference evidence="3" key="1">
    <citation type="submission" date="2021-01" db="EMBL/GenBank/DDBJ databases">
        <title>Rhizobium sp. strain KVB221 16S ribosomal RNA gene Genome sequencing and assembly.</title>
        <authorList>
            <person name="Kang M."/>
        </authorList>
    </citation>
    <scope>NUCLEOTIDE SEQUENCE</scope>
    <source>
        <strain evidence="3">KVB221</strain>
    </source>
</reference>
<dbReference type="InterPro" id="IPR021068">
    <property type="entry name" value="HTH_DNA-bd"/>
</dbReference>
<evidence type="ECO:0000313" key="3">
    <source>
        <dbReference type="EMBL" id="MBL0373767.1"/>
    </source>
</evidence>
<comment type="caution">
    <text evidence="3">The sequence shown here is derived from an EMBL/GenBank/DDBJ whole genome shotgun (WGS) entry which is preliminary data.</text>
</comment>
<dbReference type="NCBIfam" id="NF040876">
    <property type="entry name" value="RHE_PE00001_fam"/>
    <property type="match status" value="1"/>
</dbReference>
<feature type="domain" description="HTH DNA binding" evidence="2">
    <location>
        <begin position="317"/>
        <end position="370"/>
    </location>
</feature>
<dbReference type="Pfam" id="PF07756">
    <property type="entry name" value="DUF1612"/>
    <property type="match status" value="1"/>
</dbReference>
<evidence type="ECO:0000259" key="2">
    <source>
        <dbReference type="Pfam" id="PF11972"/>
    </source>
</evidence>
<keyword evidence="4" id="KW-1185">Reference proteome</keyword>
<dbReference type="InterPro" id="IPR011670">
    <property type="entry name" value="DUF1612"/>
</dbReference>